<dbReference type="GO" id="GO:0046872">
    <property type="term" value="F:metal ion binding"/>
    <property type="evidence" value="ECO:0007669"/>
    <property type="project" value="UniProtKB-KW"/>
</dbReference>
<evidence type="ECO:0000256" key="1">
    <source>
        <dbReference type="ARBA" id="ARBA00022723"/>
    </source>
</evidence>
<dbReference type="PANTHER" id="PTHR43048">
    <property type="entry name" value="METHYLMALONYL-COA EPIMERASE"/>
    <property type="match status" value="1"/>
</dbReference>
<proteinExistence type="predicted"/>
<protein>
    <recommendedName>
        <fullName evidence="2">VOC domain-containing protein</fullName>
    </recommendedName>
</protein>
<name>A0A402BEH6_9CHLR</name>
<dbReference type="InterPro" id="IPR037523">
    <property type="entry name" value="VOC_core"/>
</dbReference>
<accession>A0A402BEH6</accession>
<dbReference type="InterPro" id="IPR051785">
    <property type="entry name" value="MMCE/EMCE_epimerase"/>
</dbReference>
<gene>
    <name evidence="3" type="ORF">KDA_51410</name>
</gene>
<dbReference type="PANTHER" id="PTHR43048:SF3">
    <property type="entry name" value="METHYLMALONYL-COA EPIMERASE, MITOCHONDRIAL"/>
    <property type="match status" value="1"/>
</dbReference>
<dbReference type="Pfam" id="PF00903">
    <property type="entry name" value="Glyoxalase"/>
    <property type="match status" value="1"/>
</dbReference>
<dbReference type="SUPFAM" id="SSF54593">
    <property type="entry name" value="Glyoxalase/Bleomycin resistance protein/Dihydroxybiphenyl dioxygenase"/>
    <property type="match status" value="1"/>
</dbReference>
<keyword evidence="1" id="KW-0479">Metal-binding</keyword>
<dbReference type="OrthoDB" id="9788468at2"/>
<dbReference type="GO" id="GO:0004493">
    <property type="term" value="F:methylmalonyl-CoA epimerase activity"/>
    <property type="evidence" value="ECO:0007669"/>
    <property type="project" value="TreeGrafter"/>
</dbReference>
<evidence type="ECO:0000259" key="2">
    <source>
        <dbReference type="PROSITE" id="PS51819"/>
    </source>
</evidence>
<organism evidence="3 4">
    <name type="scientific">Dictyobacter alpinus</name>
    <dbReference type="NCBI Taxonomy" id="2014873"/>
    <lineage>
        <taxon>Bacteria</taxon>
        <taxon>Bacillati</taxon>
        <taxon>Chloroflexota</taxon>
        <taxon>Ktedonobacteria</taxon>
        <taxon>Ktedonobacterales</taxon>
        <taxon>Dictyobacteraceae</taxon>
        <taxon>Dictyobacter</taxon>
    </lineage>
</organism>
<evidence type="ECO:0000313" key="4">
    <source>
        <dbReference type="Proteomes" id="UP000287171"/>
    </source>
</evidence>
<keyword evidence="4" id="KW-1185">Reference proteome</keyword>
<dbReference type="GO" id="GO:0046491">
    <property type="term" value="P:L-methylmalonyl-CoA metabolic process"/>
    <property type="evidence" value="ECO:0007669"/>
    <property type="project" value="TreeGrafter"/>
</dbReference>
<feature type="domain" description="VOC" evidence="2">
    <location>
        <begin position="17"/>
        <end position="144"/>
    </location>
</feature>
<dbReference type="InterPro" id="IPR004360">
    <property type="entry name" value="Glyas_Fos-R_dOase_dom"/>
</dbReference>
<evidence type="ECO:0000313" key="3">
    <source>
        <dbReference type="EMBL" id="GCE29657.1"/>
    </source>
</evidence>
<dbReference type="PROSITE" id="PS51819">
    <property type="entry name" value="VOC"/>
    <property type="match status" value="1"/>
</dbReference>
<dbReference type="AlphaFoldDB" id="A0A402BEH6"/>
<dbReference type="RefSeq" id="WP_126629879.1">
    <property type="nucleotide sequence ID" value="NZ_BIFT01000002.1"/>
</dbReference>
<dbReference type="InterPro" id="IPR029068">
    <property type="entry name" value="Glyas_Bleomycin-R_OHBP_Dase"/>
</dbReference>
<reference evidence="4" key="1">
    <citation type="submission" date="2018-12" db="EMBL/GenBank/DDBJ databases">
        <title>Tengunoibacter tsumagoiensis gen. nov., sp. nov., Dictyobacter kobayashii sp. nov., D. alpinus sp. nov., and D. joshuensis sp. nov. and description of Dictyobacteraceae fam. nov. within the order Ktedonobacterales isolated from Tengu-no-mugimeshi.</title>
        <authorList>
            <person name="Wang C.M."/>
            <person name="Zheng Y."/>
            <person name="Sakai Y."/>
            <person name="Toyoda A."/>
            <person name="Minakuchi Y."/>
            <person name="Abe K."/>
            <person name="Yokota A."/>
            <person name="Yabe S."/>
        </authorList>
    </citation>
    <scope>NUCLEOTIDE SEQUENCE [LARGE SCALE GENOMIC DNA]</scope>
    <source>
        <strain evidence="4">Uno16</strain>
    </source>
</reference>
<dbReference type="EMBL" id="BIFT01000002">
    <property type="protein sequence ID" value="GCE29657.1"/>
    <property type="molecule type" value="Genomic_DNA"/>
</dbReference>
<comment type="caution">
    <text evidence="3">The sequence shown here is derived from an EMBL/GenBank/DDBJ whole genome shotgun (WGS) entry which is preliminary data.</text>
</comment>
<dbReference type="Proteomes" id="UP000287171">
    <property type="component" value="Unassembled WGS sequence"/>
</dbReference>
<sequence length="145" mass="15747">MAGNESISTSDRTSLKSLDNIGIAVHNLPRMYHFYTEVLGLQSPPLTPDATAFFAQLGAAKFVVFQTDSAEKGLSRSIPQFMHNPAGYDHLVFTVDDIDAAGDALEAKGVRFEVIATLDLPEGGQARVRRFKDPEGNLIGLQQVL</sequence>
<dbReference type="CDD" id="cd06587">
    <property type="entry name" value="VOC"/>
    <property type="match status" value="1"/>
</dbReference>
<dbReference type="Gene3D" id="3.10.180.10">
    <property type="entry name" value="2,3-Dihydroxybiphenyl 1,2-Dioxygenase, domain 1"/>
    <property type="match status" value="1"/>
</dbReference>